<accession>A0A645D0V3</accession>
<dbReference type="InterPro" id="IPR040198">
    <property type="entry name" value="Fido_containing"/>
</dbReference>
<dbReference type="EMBL" id="VSSQ01031522">
    <property type="protein sequence ID" value="MPM82432.1"/>
    <property type="molecule type" value="Genomic_DNA"/>
</dbReference>
<dbReference type="Pfam" id="PF02661">
    <property type="entry name" value="Fic"/>
    <property type="match status" value="1"/>
</dbReference>
<name>A0A645D0V3_9ZZZZ</name>
<evidence type="ECO:0000313" key="2">
    <source>
        <dbReference type="EMBL" id="MPM82432.1"/>
    </source>
</evidence>
<evidence type="ECO:0000259" key="1">
    <source>
        <dbReference type="PROSITE" id="PS51459"/>
    </source>
</evidence>
<dbReference type="SUPFAM" id="SSF140931">
    <property type="entry name" value="Fic-like"/>
    <property type="match status" value="1"/>
</dbReference>
<comment type="caution">
    <text evidence="2">The sequence shown here is derived from an EMBL/GenBank/DDBJ whole genome shotgun (WGS) entry which is preliminary data.</text>
</comment>
<dbReference type="PANTHER" id="PTHR13504:SF38">
    <property type="entry name" value="FIDO DOMAIN-CONTAINING PROTEIN"/>
    <property type="match status" value="1"/>
</dbReference>
<dbReference type="AlphaFoldDB" id="A0A645D0V3"/>
<dbReference type="Gene3D" id="1.10.3290.10">
    <property type="entry name" value="Fido-like domain"/>
    <property type="match status" value="1"/>
</dbReference>
<reference evidence="2" key="1">
    <citation type="submission" date="2019-08" db="EMBL/GenBank/DDBJ databases">
        <authorList>
            <person name="Kucharzyk K."/>
            <person name="Murdoch R.W."/>
            <person name="Higgins S."/>
            <person name="Loffler F."/>
        </authorList>
    </citation>
    <scope>NUCLEOTIDE SEQUENCE</scope>
</reference>
<proteinExistence type="predicted"/>
<protein>
    <recommendedName>
        <fullName evidence="1">Fido domain-containing protein</fullName>
    </recommendedName>
</protein>
<dbReference type="InterPro" id="IPR003812">
    <property type="entry name" value="Fido"/>
</dbReference>
<dbReference type="InterPro" id="IPR036597">
    <property type="entry name" value="Fido-like_dom_sf"/>
</dbReference>
<gene>
    <name evidence="2" type="ORF">SDC9_129493</name>
</gene>
<organism evidence="2">
    <name type="scientific">bioreactor metagenome</name>
    <dbReference type="NCBI Taxonomy" id="1076179"/>
    <lineage>
        <taxon>unclassified sequences</taxon>
        <taxon>metagenomes</taxon>
        <taxon>ecological metagenomes</taxon>
    </lineage>
</organism>
<dbReference type="PANTHER" id="PTHR13504">
    <property type="entry name" value="FIDO DOMAIN-CONTAINING PROTEIN DDB_G0283145"/>
    <property type="match status" value="1"/>
</dbReference>
<dbReference type="PROSITE" id="PS51459">
    <property type="entry name" value="FIDO"/>
    <property type="match status" value="1"/>
</dbReference>
<feature type="domain" description="Fido" evidence="1">
    <location>
        <begin position="97"/>
        <end position="239"/>
    </location>
</feature>
<sequence>MKPPYEITSKILELISSISEQIGEIKAARLIKPPTELRKRNRIKTIQSSLEIEGNTLTIEQITDLINNKRVLAPKKDILEVKNAIQVYSKLDTFDAYKLDSLCAAHKLLMNGLIDNPGQLRKTSVGIVKGEDLAHIAPPGEMVYPLIKDLFDYLKNDKDLPLIKSCVFHYEFEFIHPFIDGNGRMGRLWQTMILKNYSKVFEFLPIETLVKERQQDYYNVLGKSDNQGSSTSFIEFMLEIIHAALDDLLKTQNLTLTDSDRINVFRDLIGDKEFSRLDYLRNNKDLSSATASRDLKNAVDNGVLIKTGDKRLTRYRFK</sequence>